<protein>
    <submittedName>
        <fullName evidence="1">Uncharacterized protein</fullName>
    </submittedName>
</protein>
<dbReference type="Proteomes" id="UP000498980">
    <property type="component" value="Unassembled WGS sequence"/>
</dbReference>
<keyword evidence="3" id="KW-1185">Reference proteome</keyword>
<dbReference type="EMBL" id="JACCCF010000001">
    <property type="protein sequence ID" value="NYE44228.1"/>
    <property type="molecule type" value="Genomic_DNA"/>
</dbReference>
<name>A0A7J0CE07_9ACTN</name>
<evidence type="ECO:0000313" key="3">
    <source>
        <dbReference type="Proteomes" id="UP000498980"/>
    </source>
</evidence>
<dbReference type="Proteomes" id="UP000530403">
    <property type="component" value="Unassembled WGS sequence"/>
</dbReference>
<proteinExistence type="predicted"/>
<dbReference type="AlphaFoldDB" id="A0A7J0CE07"/>
<accession>A0A7J0CE07</accession>
<reference evidence="1 3" key="1">
    <citation type="submission" date="2020-05" db="EMBL/GenBank/DDBJ databases">
        <title>Whole genome shotgun sequence of Streptomyces fulvorobeus NBRC 15897.</title>
        <authorList>
            <person name="Komaki H."/>
            <person name="Tamura T."/>
        </authorList>
    </citation>
    <scope>NUCLEOTIDE SEQUENCE [LARGE SCALE GENOMIC DNA]</scope>
    <source>
        <strain evidence="1 3">NBRC 15897</strain>
    </source>
</reference>
<evidence type="ECO:0000313" key="2">
    <source>
        <dbReference type="EMBL" id="NYE44228.1"/>
    </source>
</evidence>
<sequence length="147" mass="16925">MVTLADAIAAQFKRDHPNGKGTLLCVGLCRRRKDREDFRELPTHGRAAECIRCETFPGPAGRSLWQLTQDARGHWELEQSREKLRTYQRYAQWLRLQRLLATAPRTADLIRAQEQPYVDAIEASMRKWSPAWYGALSEALTPTQEDS</sequence>
<gene>
    <name evidence="2" type="ORF">HEB29_005239</name>
    <name evidence="1" type="ORF">Sfulv_55530</name>
</gene>
<comment type="caution">
    <text evidence="1">The sequence shown here is derived from an EMBL/GenBank/DDBJ whole genome shotgun (WGS) entry which is preliminary data.</text>
</comment>
<evidence type="ECO:0000313" key="1">
    <source>
        <dbReference type="EMBL" id="GFN00743.1"/>
    </source>
</evidence>
<dbReference type="RefSeq" id="WP_173316965.1">
    <property type="nucleotide sequence ID" value="NZ_BAAAUE010000022.1"/>
</dbReference>
<evidence type="ECO:0000313" key="4">
    <source>
        <dbReference type="Proteomes" id="UP000530403"/>
    </source>
</evidence>
<organism evidence="1 3">
    <name type="scientific">Streptomyces fulvorobeus</name>
    <dbReference type="NCBI Taxonomy" id="284028"/>
    <lineage>
        <taxon>Bacteria</taxon>
        <taxon>Bacillati</taxon>
        <taxon>Actinomycetota</taxon>
        <taxon>Actinomycetes</taxon>
        <taxon>Kitasatosporales</taxon>
        <taxon>Streptomycetaceae</taxon>
        <taxon>Streptomyces</taxon>
    </lineage>
</organism>
<reference evidence="2 4" key="2">
    <citation type="submission" date="2020-07" db="EMBL/GenBank/DDBJ databases">
        <title>Sequencing the genomes of 1000 actinobacteria strains.</title>
        <authorList>
            <person name="Klenk H.-P."/>
        </authorList>
    </citation>
    <scope>NUCLEOTIDE SEQUENCE [LARGE SCALE GENOMIC DNA]</scope>
    <source>
        <strain evidence="2 4">DSM 41455</strain>
    </source>
</reference>
<dbReference type="EMBL" id="BLWC01000001">
    <property type="protein sequence ID" value="GFN00743.1"/>
    <property type="molecule type" value="Genomic_DNA"/>
</dbReference>